<dbReference type="AlphaFoldDB" id="A0A1I1GVS7"/>
<dbReference type="OrthoDB" id="9962760at2"/>
<keyword evidence="2" id="KW-1185">Reference proteome</keyword>
<gene>
    <name evidence="1" type="ORF">SAMN05421842_10129</name>
</gene>
<name>A0A1I1GVS7_9CLOT</name>
<dbReference type="RefSeq" id="WP_090087337.1">
    <property type="nucleotide sequence ID" value="NZ_FOMG01000001.1"/>
</dbReference>
<protein>
    <submittedName>
        <fullName evidence="1">GIY-YIG catalytic domain-containing protein</fullName>
    </submittedName>
</protein>
<dbReference type="Proteomes" id="UP000199263">
    <property type="component" value="Unassembled WGS sequence"/>
</dbReference>
<dbReference type="EMBL" id="FOMG01000001">
    <property type="protein sequence ID" value="SFC13958.1"/>
    <property type="molecule type" value="Genomic_DNA"/>
</dbReference>
<dbReference type="STRING" id="119641.SAMN05421842_10129"/>
<evidence type="ECO:0000313" key="2">
    <source>
        <dbReference type="Proteomes" id="UP000199263"/>
    </source>
</evidence>
<accession>A0A1I1GVS7</accession>
<proteinExistence type="predicted"/>
<dbReference type="Gene3D" id="3.40.1440.10">
    <property type="entry name" value="GIY-YIG endonuclease"/>
    <property type="match status" value="1"/>
</dbReference>
<organism evidence="1 2">
    <name type="scientific">Clostridium uliginosum</name>
    <dbReference type="NCBI Taxonomy" id="119641"/>
    <lineage>
        <taxon>Bacteria</taxon>
        <taxon>Bacillati</taxon>
        <taxon>Bacillota</taxon>
        <taxon>Clostridia</taxon>
        <taxon>Eubacteriales</taxon>
        <taxon>Clostridiaceae</taxon>
        <taxon>Clostridium</taxon>
    </lineage>
</organism>
<dbReference type="InterPro" id="IPR035901">
    <property type="entry name" value="GIY-YIG_endonuc_sf"/>
</dbReference>
<reference evidence="1 2" key="1">
    <citation type="submission" date="2016-10" db="EMBL/GenBank/DDBJ databases">
        <authorList>
            <person name="de Groot N.N."/>
        </authorList>
    </citation>
    <scope>NUCLEOTIDE SEQUENCE [LARGE SCALE GENOMIC DNA]</scope>
    <source>
        <strain evidence="1 2">DSM 12992</strain>
    </source>
</reference>
<evidence type="ECO:0000313" key="1">
    <source>
        <dbReference type="EMBL" id="SFC13958.1"/>
    </source>
</evidence>
<dbReference type="SUPFAM" id="SSF82771">
    <property type="entry name" value="GIY-YIG endonuclease"/>
    <property type="match status" value="1"/>
</dbReference>
<sequence length="310" mass="37355">MRRLTRLKGLFEIYYKNIEKVHGMAIIYVGYSPYSDIVYIGKTEKHLDVRKEEHFQTLRAGNHSCKVFQQLYNCVGEKNIIFKVVDRCLASEAKTLETRYHRKYNSKFAVCSHKYNGKDFFNIMFKYVTDPYFEPLKFSEKFIIEIYMNYYRSNNEGECRSSQEIIQEVSTSGMKLLQEEFKDTEFRKILGKVINDLKMDEIDINDSVSKYMYIKMIYDIYNDEKNELKKILIDNIYKEKELYDDLLNLSISYAIEYDTSEKNTLKSMDMVINEIFGKQFQFKPRYSDLVYYYWLEESCRYLFKKKYSVL</sequence>